<protein>
    <recommendedName>
        <fullName evidence="8">Holo-[acyl-carrier-protein] synthase</fullName>
        <shortName evidence="8">Holo-ACP synthase</shortName>
        <ecNumber evidence="8">2.7.8.7</ecNumber>
    </recommendedName>
    <alternativeName>
        <fullName evidence="8">4'-phosphopantetheinyl transferase AcpS</fullName>
    </alternativeName>
</protein>
<dbReference type="InterPro" id="IPR002582">
    <property type="entry name" value="ACPS"/>
</dbReference>
<dbReference type="InterPro" id="IPR008278">
    <property type="entry name" value="4-PPantetheinyl_Trfase_dom"/>
</dbReference>
<keyword evidence="3 8" id="KW-0479">Metal-binding</keyword>
<organism evidence="10 11">
    <name type="scientific">Candidatus Bilophila faecipullorum</name>
    <dbReference type="NCBI Taxonomy" id="2838482"/>
    <lineage>
        <taxon>Bacteria</taxon>
        <taxon>Pseudomonadati</taxon>
        <taxon>Thermodesulfobacteriota</taxon>
        <taxon>Desulfovibrionia</taxon>
        <taxon>Desulfovibrionales</taxon>
        <taxon>Desulfovibrionaceae</taxon>
        <taxon>Bilophila</taxon>
    </lineage>
</organism>
<comment type="subcellular location">
    <subcellularLocation>
        <location evidence="8">Cytoplasm</location>
    </subcellularLocation>
</comment>
<dbReference type="SUPFAM" id="SSF56214">
    <property type="entry name" value="4'-phosphopantetheinyl transferase"/>
    <property type="match status" value="1"/>
</dbReference>
<comment type="catalytic activity">
    <reaction evidence="8">
        <text>apo-[ACP] + CoA = holo-[ACP] + adenosine 3',5'-bisphosphate + H(+)</text>
        <dbReference type="Rhea" id="RHEA:12068"/>
        <dbReference type="Rhea" id="RHEA-COMP:9685"/>
        <dbReference type="Rhea" id="RHEA-COMP:9690"/>
        <dbReference type="ChEBI" id="CHEBI:15378"/>
        <dbReference type="ChEBI" id="CHEBI:29999"/>
        <dbReference type="ChEBI" id="CHEBI:57287"/>
        <dbReference type="ChEBI" id="CHEBI:58343"/>
        <dbReference type="ChEBI" id="CHEBI:64479"/>
        <dbReference type="EC" id="2.7.8.7"/>
    </reaction>
</comment>
<keyword evidence="1 8" id="KW-0444">Lipid biosynthesis</keyword>
<comment type="similarity">
    <text evidence="8">Belongs to the P-Pant transferase superfamily. AcpS family.</text>
</comment>
<evidence type="ECO:0000256" key="7">
    <source>
        <dbReference type="ARBA" id="ARBA00023160"/>
    </source>
</evidence>
<evidence type="ECO:0000256" key="1">
    <source>
        <dbReference type="ARBA" id="ARBA00022516"/>
    </source>
</evidence>
<reference evidence="10" key="1">
    <citation type="journal article" date="2021" name="PeerJ">
        <title>Extensive microbial diversity within the chicken gut microbiome revealed by metagenomics and culture.</title>
        <authorList>
            <person name="Gilroy R."/>
            <person name="Ravi A."/>
            <person name="Getino M."/>
            <person name="Pursley I."/>
            <person name="Horton D.L."/>
            <person name="Alikhan N.F."/>
            <person name="Baker D."/>
            <person name="Gharbi K."/>
            <person name="Hall N."/>
            <person name="Watson M."/>
            <person name="Adriaenssens E.M."/>
            <person name="Foster-Nyarko E."/>
            <person name="Jarju S."/>
            <person name="Secka A."/>
            <person name="Antonio M."/>
            <person name="Oren A."/>
            <person name="Chaudhuri R.R."/>
            <person name="La Ragione R."/>
            <person name="Hildebrand F."/>
            <person name="Pallen M.J."/>
        </authorList>
    </citation>
    <scope>NUCLEOTIDE SEQUENCE</scope>
    <source>
        <strain evidence="10">ChiSxjej5B17-1746</strain>
    </source>
</reference>
<evidence type="ECO:0000313" key="10">
    <source>
        <dbReference type="EMBL" id="HIW78519.1"/>
    </source>
</evidence>
<dbReference type="GO" id="GO:0008897">
    <property type="term" value="F:holo-[acyl-carrier-protein] synthase activity"/>
    <property type="evidence" value="ECO:0007669"/>
    <property type="project" value="UniProtKB-UniRule"/>
</dbReference>
<dbReference type="Gene3D" id="3.90.470.20">
    <property type="entry name" value="4'-phosphopantetheinyl transferase domain"/>
    <property type="match status" value="1"/>
</dbReference>
<dbReference type="GO" id="GO:0005737">
    <property type="term" value="C:cytoplasm"/>
    <property type="evidence" value="ECO:0007669"/>
    <property type="project" value="UniProtKB-SubCell"/>
</dbReference>
<feature type="binding site" evidence="8">
    <location>
        <position position="9"/>
    </location>
    <ligand>
        <name>Mg(2+)</name>
        <dbReference type="ChEBI" id="CHEBI:18420"/>
    </ligand>
</feature>
<evidence type="ECO:0000313" key="11">
    <source>
        <dbReference type="Proteomes" id="UP000824264"/>
    </source>
</evidence>
<keyword evidence="6 8" id="KW-0443">Lipid metabolism</keyword>
<comment type="function">
    <text evidence="8">Transfers the 4'-phosphopantetheine moiety from coenzyme A to a Ser of acyl-carrier-protein.</text>
</comment>
<keyword evidence="5 8" id="KW-0460">Magnesium</keyword>
<reference evidence="10" key="2">
    <citation type="submission" date="2021-04" db="EMBL/GenBank/DDBJ databases">
        <authorList>
            <person name="Gilroy R."/>
        </authorList>
    </citation>
    <scope>NUCLEOTIDE SEQUENCE</scope>
    <source>
        <strain evidence="10">ChiSxjej5B17-1746</strain>
    </source>
</reference>
<keyword evidence="7 8" id="KW-0275">Fatty acid biosynthesis</keyword>
<dbReference type="HAMAP" id="MF_00101">
    <property type="entry name" value="AcpS"/>
    <property type="match status" value="1"/>
</dbReference>
<keyword evidence="4 8" id="KW-0276">Fatty acid metabolism</keyword>
<evidence type="ECO:0000256" key="3">
    <source>
        <dbReference type="ARBA" id="ARBA00022723"/>
    </source>
</evidence>
<dbReference type="EC" id="2.7.8.7" evidence="8"/>
<keyword evidence="8" id="KW-0963">Cytoplasm</keyword>
<comment type="caution">
    <text evidence="10">The sequence shown here is derived from an EMBL/GenBank/DDBJ whole genome shotgun (WGS) entry which is preliminary data.</text>
</comment>
<proteinExistence type="inferred from homology"/>
<dbReference type="InterPro" id="IPR004568">
    <property type="entry name" value="Ppantetheine-prot_Trfase_dom"/>
</dbReference>
<dbReference type="Pfam" id="PF01648">
    <property type="entry name" value="ACPS"/>
    <property type="match status" value="1"/>
</dbReference>
<accession>A0A9D1R083</accession>
<dbReference type="EMBL" id="DXGI01000185">
    <property type="protein sequence ID" value="HIW78519.1"/>
    <property type="molecule type" value="Genomic_DNA"/>
</dbReference>
<evidence type="ECO:0000256" key="5">
    <source>
        <dbReference type="ARBA" id="ARBA00022842"/>
    </source>
</evidence>
<dbReference type="AlphaFoldDB" id="A0A9D1R083"/>
<dbReference type="Proteomes" id="UP000824264">
    <property type="component" value="Unassembled WGS sequence"/>
</dbReference>
<gene>
    <name evidence="8 10" type="primary">acpS</name>
    <name evidence="10" type="ORF">H9874_05160</name>
</gene>
<dbReference type="GO" id="GO:0006633">
    <property type="term" value="P:fatty acid biosynthetic process"/>
    <property type="evidence" value="ECO:0007669"/>
    <property type="project" value="UniProtKB-UniRule"/>
</dbReference>
<feature type="domain" description="4'-phosphopantetheinyl transferase" evidence="9">
    <location>
        <begin position="5"/>
        <end position="101"/>
    </location>
</feature>
<name>A0A9D1R083_9BACT</name>
<feature type="binding site" evidence="8">
    <location>
        <position position="63"/>
    </location>
    <ligand>
        <name>Mg(2+)</name>
        <dbReference type="ChEBI" id="CHEBI:18420"/>
    </ligand>
</feature>
<dbReference type="GO" id="GO:0000287">
    <property type="term" value="F:magnesium ion binding"/>
    <property type="evidence" value="ECO:0007669"/>
    <property type="project" value="UniProtKB-UniRule"/>
</dbReference>
<evidence type="ECO:0000256" key="6">
    <source>
        <dbReference type="ARBA" id="ARBA00023098"/>
    </source>
</evidence>
<evidence type="ECO:0000256" key="2">
    <source>
        <dbReference type="ARBA" id="ARBA00022679"/>
    </source>
</evidence>
<evidence type="ECO:0000259" key="9">
    <source>
        <dbReference type="Pfam" id="PF01648"/>
    </source>
</evidence>
<dbReference type="NCBIfam" id="TIGR00516">
    <property type="entry name" value="acpS"/>
    <property type="match status" value="1"/>
</dbReference>
<dbReference type="NCBIfam" id="TIGR00556">
    <property type="entry name" value="pantethn_trn"/>
    <property type="match status" value="1"/>
</dbReference>
<keyword evidence="2 8" id="KW-0808">Transferase</keyword>
<sequence>MGIIGIGLDMVELSRIERSLRRFGEHFLDRIMDEEERRAVPGDTASPSSRLTAHVAARFAAKEAAVKALGTGFAAGIGPRDVAVRSLPSGKPELVLSGAALEKARALGASRVHLTLTHTRDNAAAVVILEQ</sequence>
<comment type="cofactor">
    <cofactor evidence="8">
        <name>Mg(2+)</name>
        <dbReference type="ChEBI" id="CHEBI:18420"/>
    </cofactor>
</comment>
<dbReference type="InterPro" id="IPR037143">
    <property type="entry name" value="4-PPantetheinyl_Trfase_dom_sf"/>
</dbReference>
<evidence type="ECO:0000256" key="4">
    <source>
        <dbReference type="ARBA" id="ARBA00022832"/>
    </source>
</evidence>
<evidence type="ECO:0000256" key="8">
    <source>
        <dbReference type="HAMAP-Rule" id="MF_00101"/>
    </source>
</evidence>